<dbReference type="PANTHER" id="PTHR37219:SF1">
    <property type="entry name" value="PROTEIN PALE CRESS, CHLOROPLASTIC"/>
    <property type="match status" value="1"/>
</dbReference>
<keyword evidence="3" id="KW-1185">Reference proteome</keyword>
<dbReference type="GO" id="GO:0009658">
    <property type="term" value="P:chloroplast organization"/>
    <property type="evidence" value="ECO:0007669"/>
    <property type="project" value="InterPro"/>
</dbReference>
<dbReference type="GO" id="GO:0009513">
    <property type="term" value="C:etioplast"/>
    <property type="evidence" value="ECO:0007669"/>
    <property type="project" value="TreeGrafter"/>
</dbReference>
<sequence length="337" mass="39473">MQAQVFRLWFLPPTSNSITTLSTSSNLCFPNKFPCQYSPYLFYVCSTLINYYLFRAQINNRVLFPDVCRSKKLEEEALAGLPKEFHDEEWQARQREKTKELERLRQEEDEEEERIVDEYREIGMLLKGYPQEDVFKAKKLVSSFIKSAEEIEEKIEEAAERGELNELVLMVIWTRLDLARRDEEKDAIRSLDLLYRRVETEILKRQASPAMRLLNDLLIMHDGFDDDGWLKACKKRMVETFPREDPFSLLVPAGFNLDKHHGPLARHAMEADNLLLRIDFIREVDTLLKEVRPPETEGLNIEALDPQSVANRLKEQEKKKVIGQVEALLDLAIKLSW</sequence>
<dbReference type="GO" id="GO:0009965">
    <property type="term" value="P:leaf morphogenesis"/>
    <property type="evidence" value="ECO:0007669"/>
    <property type="project" value="TreeGrafter"/>
</dbReference>
<dbReference type="GO" id="GO:0071482">
    <property type="term" value="P:cellular response to light stimulus"/>
    <property type="evidence" value="ECO:0007669"/>
    <property type="project" value="TreeGrafter"/>
</dbReference>
<dbReference type="GO" id="GO:0010239">
    <property type="term" value="P:chloroplast mRNA processing"/>
    <property type="evidence" value="ECO:0007669"/>
    <property type="project" value="InterPro"/>
</dbReference>
<evidence type="ECO:0000313" key="2">
    <source>
        <dbReference type="EMBL" id="KAK9057287.1"/>
    </source>
</evidence>
<dbReference type="PANTHER" id="PTHR37219">
    <property type="entry name" value="PROTEIN PALE CRESS, CHLOROPLASTIC"/>
    <property type="match status" value="1"/>
</dbReference>
<dbReference type="AlphaFoldDB" id="A0AAP0CN94"/>
<evidence type="ECO:0008006" key="4">
    <source>
        <dbReference type="Google" id="ProtNLM"/>
    </source>
</evidence>
<dbReference type="InterPro" id="IPR034563">
    <property type="entry name" value="PALE_CRESS"/>
</dbReference>
<protein>
    <recommendedName>
        <fullName evidence="4">Protein PALE CRESS, chloroplastic</fullName>
    </recommendedName>
</protein>
<gene>
    <name evidence="2" type="ORF">SSX86_022122</name>
</gene>
<dbReference type="GO" id="GO:0009501">
    <property type="term" value="C:amyloplast"/>
    <property type="evidence" value="ECO:0007669"/>
    <property type="project" value="TreeGrafter"/>
</dbReference>
<reference evidence="2 3" key="1">
    <citation type="submission" date="2024-04" db="EMBL/GenBank/DDBJ databases">
        <title>The reference genome of an endangered Asteraceae, Deinandra increscens subsp. villosa, native to the Central Coast of California.</title>
        <authorList>
            <person name="Guilliams M."/>
            <person name="Hasenstab-Lehman K."/>
            <person name="Meyer R."/>
            <person name="Mcevoy S."/>
        </authorList>
    </citation>
    <scope>NUCLEOTIDE SEQUENCE [LARGE SCALE GENOMIC DNA]</scope>
    <source>
        <tissue evidence="2">Leaf</tissue>
    </source>
</reference>
<evidence type="ECO:0000313" key="3">
    <source>
        <dbReference type="Proteomes" id="UP001408789"/>
    </source>
</evidence>
<dbReference type="GO" id="GO:0009537">
    <property type="term" value="C:proplastid"/>
    <property type="evidence" value="ECO:0007669"/>
    <property type="project" value="TreeGrafter"/>
</dbReference>
<dbReference type="GO" id="GO:0009509">
    <property type="term" value="C:chromoplast"/>
    <property type="evidence" value="ECO:0007669"/>
    <property type="project" value="TreeGrafter"/>
</dbReference>
<name>A0AAP0CN94_9ASTR</name>
<evidence type="ECO:0000256" key="1">
    <source>
        <dbReference type="SAM" id="Coils"/>
    </source>
</evidence>
<keyword evidence="1" id="KW-0175">Coiled coil</keyword>
<proteinExistence type="predicted"/>
<accession>A0AAP0CN94</accession>
<feature type="coiled-coil region" evidence="1">
    <location>
        <begin position="87"/>
        <end position="165"/>
    </location>
</feature>
<dbReference type="EMBL" id="JBCNJP010000023">
    <property type="protein sequence ID" value="KAK9057287.1"/>
    <property type="molecule type" value="Genomic_DNA"/>
</dbReference>
<dbReference type="Proteomes" id="UP001408789">
    <property type="component" value="Unassembled WGS sequence"/>
</dbReference>
<dbReference type="GO" id="GO:0009507">
    <property type="term" value="C:chloroplast"/>
    <property type="evidence" value="ECO:0007669"/>
    <property type="project" value="TreeGrafter"/>
</dbReference>
<organism evidence="2 3">
    <name type="scientific">Deinandra increscens subsp. villosa</name>
    <dbReference type="NCBI Taxonomy" id="3103831"/>
    <lineage>
        <taxon>Eukaryota</taxon>
        <taxon>Viridiplantae</taxon>
        <taxon>Streptophyta</taxon>
        <taxon>Embryophyta</taxon>
        <taxon>Tracheophyta</taxon>
        <taxon>Spermatophyta</taxon>
        <taxon>Magnoliopsida</taxon>
        <taxon>eudicotyledons</taxon>
        <taxon>Gunneridae</taxon>
        <taxon>Pentapetalae</taxon>
        <taxon>asterids</taxon>
        <taxon>campanulids</taxon>
        <taxon>Asterales</taxon>
        <taxon>Asteraceae</taxon>
        <taxon>Asteroideae</taxon>
        <taxon>Heliantheae alliance</taxon>
        <taxon>Madieae</taxon>
        <taxon>Madiinae</taxon>
        <taxon>Deinandra</taxon>
    </lineage>
</organism>
<comment type="caution">
    <text evidence="2">The sequence shown here is derived from an EMBL/GenBank/DDBJ whole genome shotgun (WGS) entry which is preliminary data.</text>
</comment>